<proteinExistence type="predicted"/>
<accession>A0AAX2IVD6</accession>
<dbReference type="InterPro" id="IPR016181">
    <property type="entry name" value="Acyl_CoA_acyltransferase"/>
</dbReference>
<sequence length="194" mass="22428">MTPTNLINLIHFEKVNHSHQEIIFQWLAEPHMQEFWDNSQEHKDDIINFMDGRVNPSNYFNGVFTYWIGLGDNNPFCFILTAIVNKDDDLPPIWQDNISISGATYSIDFGIGNPTYLGKKLATSTLKLFTEFFQKEIDPSADTFFIDPAEHNPRAKHVYEKAGFKMAGDFEMDIGVFKGEQTHLMVMKLPERFK</sequence>
<dbReference type="Pfam" id="PF13523">
    <property type="entry name" value="Acetyltransf_8"/>
    <property type="match status" value="1"/>
</dbReference>
<dbReference type="SUPFAM" id="SSF55729">
    <property type="entry name" value="Acyl-CoA N-acyltransferases (Nat)"/>
    <property type="match status" value="1"/>
</dbReference>
<dbReference type="EMBL" id="LS483412">
    <property type="protein sequence ID" value="SQG90342.1"/>
    <property type="molecule type" value="Genomic_DNA"/>
</dbReference>
<evidence type="ECO:0000313" key="2">
    <source>
        <dbReference type="Proteomes" id="UP000249566"/>
    </source>
</evidence>
<dbReference type="Proteomes" id="UP000249566">
    <property type="component" value="Chromosome 1"/>
</dbReference>
<dbReference type="Gene3D" id="3.40.630.30">
    <property type="match status" value="1"/>
</dbReference>
<reference evidence="1 2" key="1">
    <citation type="submission" date="2018-06" db="EMBL/GenBank/DDBJ databases">
        <authorList>
            <consortium name="Pathogen Informatics"/>
            <person name="Doyle S."/>
        </authorList>
    </citation>
    <scope>NUCLEOTIDE SEQUENCE [LARGE SCALE GENOMIC DNA]</scope>
    <source>
        <strain evidence="1 2">NCTC12272</strain>
    </source>
</reference>
<protein>
    <submittedName>
        <fullName evidence="1">Aminoglycoside N (6')-acetyltransferase</fullName>
    </submittedName>
</protein>
<organism evidence="1 2">
    <name type="scientific">Legionella pneumophila subsp. pascullei</name>
    <dbReference type="NCBI Taxonomy" id="91890"/>
    <lineage>
        <taxon>Bacteria</taxon>
        <taxon>Pseudomonadati</taxon>
        <taxon>Pseudomonadota</taxon>
        <taxon>Gammaproteobacteria</taxon>
        <taxon>Legionellales</taxon>
        <taxon>Legionellaceae</taxon>
        <taxon>Legionella</taxon>
    </lineage>
</organism>
<dbReference type="AlphaFoldDB" id="A0AAX2IVD6"/>
<gene>
    <name evidence="1" type="primary">aacA</name>
    <name evidence="1" type="ORF">NCTC12272_01531</name>
</gene>
<evidence type="ECO:0000313" key="1">
    <source>
        <dbReference type="EMBL" id="SQG90342.1"/>
    </source>
</evidence>
<name>A0AAX2IVD6_LEGPN</name>
<dbReference type="RefSeq" id="WP_032828826.1">
    <property type="nucleotide sequence ID" value="NZ_CAAAIJ010000001.1"/>
</dbReference>